<keyword evidence="4" id="KW-1185">Reference proteome</keyword>
<feature type="transmembrane region" description="Helical" evidence="1">
    <location>
        <begin position="38"/>
        <end position="58"/>
    </location>
</feature>
<dbReference type="PANTHER" id="PTHR23028:SF53">
    <property type="entry name" value="ACYL_TRANSF_3 DOMAIN-CONTAINING PROTEIN"/>
    <property type="match status" value="1"/>
</dbReference>
<dbReference type="GO" id="GO:0016746">
    <property type="term" value="F:acyltransferase activity"/>
    <property type="evidence" value="ECO:0007669"/>
    <property type="project" value="UniProtKB-KW"/>
</dbReference>
<keyword evidence="1" id="KW-0812">Transmembrane</keyword>
<evidence type="ECO:0000313" key="3">
    <source>
        <dbReference type="EMBL" id="MFK6999411.1"/>
    </source>
</evidence>
<feature type="transmembrane region" description="Helical" evidence="1">
    <location>
        <begin position="228"/>
        <end position="245"/>
    </location>
</feature>
<dbReference type="RefSeq" id="WP_088397550.1">
    <property type="nucleotide sequence ID" value="NZ_JAZGZP010000001.1"/>
</dbReference>
<feature type="transmembrane region" description="Helical" evidence="1">
    <location>
        <begin position="114"/>
        <end position="132"/>
    </location>
</feature>
<feature type="transmembrane region" description="Helical" evidence="1">
    <location>
        <begin position="6"/>
        <end position="26"/>
    </location>
</feature>
<dbReference type="Pfam" id="PF01757">
    <property type="entry name" value="Acyl_transf_3"/>
    <property type="match status" value="1"/>
</dbReference>
<dbReference type="EMBL" id="JAZGZP010000001">
    <property type="protein sequence ID" value="MFK6999411.1"/>
    <property type="molecule type" value="Genomic_DNA"/>
</dbReference>
<feature type="transmembrane region" description="Helical" evidence="1">
    <location>
        <begin position="280"/>
        <end position="297"/>
    </location>
</feature>
<dbReference type="InterPro" id="IPR050879">
    <property type="entry name" value="Acyltransferase_3"/>
</dbReference>
<keyword evidence="3" id="KW-0012">Acyltransferase</keyword>
<feature type="transmembrane region" description="Helical" evidence="1">
    <location>
        <begin position="144"/>
        <end position="164"/>
    </location>
</feature>
<dbReference type="PANTHER" id="PTHR23028">
    <property type="entry name" value="ACETYLTRANSFERASE"/>
    <property type="match status" value="1"/>
</dbReference>
<feature type="transmembrane region" description="Helical" evidence="1">
    <location>
        <begin position="201"/>
        <end position="221"/>
    </location>
</feature>
<evidence type="ECO:0000256" key="1">
    <source>
        <dbReference type="SAM" id="Phobius"/>
    </source>
</evidence>
<evidence type="ECO:0000313" key="4">
    <source>
        <dbReference type="Proteomes" id="UP001621706"/>
    </source>
</evidence>
<feature type="transmembrane region" description="Helical" evidence="1">
    <location>
        <begin position="171"/>
        <end position="189"/>
    </location>
</feature>
<dbReference type="InterPro" id="IPR002656">
    <property type="entry name" value="Acyl_transf_3_dom"/>
</dbReference>
<feature type="transmembrane region" description="Helical" evidence="1">
    <location>
        <begin position="303"/>
        <end position="324"/>
    </location>
</feature>
<dbReference type="EC" id="2.3.-.-" evidence="3"/>
<feature type="transmembrane region" description="Helical" evidence="1">
    <location>
        <begin position="251"/>
        <end position="268"/>
    </location>
</feature>
<keyword evidence="1" id="KW-0472">Membrane</keyword>
<organism evidence="3 4">
    <name type="scientific">Flavobacterium oreochromis</name>
    <dbReference type="NCBI Taxonomy" id="2906078"/>
    <lineage>
        <taxon>Bacteria</taxon>
        <taxon>Pseudomonadati</taxon>
        <taxon>Bacteroidota</taxon>
        <taxon>Flavobacteriia</taxon>
        <taxon>Flavobacteriales</taxon>
        <taxon>Flavobacteriaceae</taxon>
        <taxon>Flavobacterium</taxon>
    </lineage>
</organism>
<comment type="caution">
    <text evidence="3">The sequence shown here is derived from an EMBL/GenBank/DDBJ whole genome shotgun (WGS) entry which is preliminary data.</text>
</comment>
<keyword evidence="3" id="KW-0808">Transferase</keyword>
<evidence type="ECO:0000259" key="2">
    <source>
        <dbReference type="Pfam" id="PF01757"/>
    </source>
</evidence>
<keyword evidence="1" id="KW-1133">Transmembrane helix</keyword>
<accession>A0ABW8P4I9</accession>
<sequence>MLLKYNSINFLRFLMANIIMLAHLVVLTEDKTINFLSLFCKSNLAVSSFFVLSGFLVTKSLVNTPSLKIYFLKRAKRILPAYITAIILSVLILSSISTLSYLDYFTNRMTYRYFFWNLFFLNFIEPCLPNVFSTNPLPFINGSLWTMKIEEGFYIILPILFYLINKFKNKTSVLAFVYLASVLYSYIMLEFLNLPLLEKQLPGKLSYFSIGIYIYLNFDFFIQNKSKFLIAAWFLFLIQVYFLNIDLFFPFILGVTILFLAYSLPFLNKFSAKADYTYGIYLYHFPLIQIVIYFGYFKKYNPIIVSLIVILITYVLAYFSWHLIEKRFLNRP</sequence>
<name>A0ABW8P4I9_9FLAO</name>
<protein>
    <submittedName>
        <fullName evidence="3">Acyltransferase</fullName>
        <ecNumber evidence="3">2.3.-.-</ecNumber>
    </submittedName>
</protein>
<feature type="transmembrane region" description="Helical" evidence="1">
    <location>
        <begin position="78"/>
        <end position="102"/>
    </location>
</feature>
<reference evidence="3 4" key="1">
    <citation type="submission" date="2024-02" db="EMBL/GenBank/DDBJ databases">
        <title>Comparative Genomic Analysis of Flavobacterium Species Causing Columnaris Disease of Freshwater Fish in Thailand: Insights into Virulence and Resistance Mechanisms.</title>
        <authorList>
            <person name="Nguyen D."/>
            <person name="Chokmangmeepisarn P."/>
            <person name="Khianchaikhan K."/>
            <person name="Morishita M."/>
            <person name="Bunnoy A."/>
            <person name="Rodkhum C."/>
        </authorList>
    </citation>
    <scope>NUCLEOTIDE SEQUENCE [LARGE SCALE GENOMIC DNA]</scope>
    <source>
        <strain evidence="3 4">CNRT2201</strain>
    </source>
</reference>
<feature type="domain" description="Acyltransferase 3" evidence="2">
    <location>
        <begin position="6"/>
        <end position="320"/>
    </location>
</feature>
<proteinExistence type="predicted"/>
<dbReference type="Proteomes" id="UP001621706">
    <property type="component" value="Unassembled WGS sequence"/>
</dbReference>
<gene>
    <name evidence="3" type="ORF">V3I07_00730</name>
</gene>